<sequence>MSNQDEFSGNSESQLIENSAKKKSKIETEYEEIDRISKLPHDLIVEILSLLPITNAYDDGLSYVPKIDKWLEFAVNKKVEDLCMNICLPEVLCSSSLILKLNCENCRILEDCVLNWTFLKSLTLEDLFLRDEHIKKIMSNCPQLESLKLHEFCGFNRDTYCFEIVAPYVEHLMISGVFDDTRIKLREFSSLKHANLDLYYDENTVEDVLVSVCCANELILSSWLIKVISNLMLEEEDISLPLLECRWLTISSYISKLSSPLLDNLIKSTPTLENLVIFPDMMYEDKDIDLLEDKKYHSFEENIVKVSLHNLKNFKAMPLCGGMLTSDVTKLDQF</sequence>
<accession>A0A9J5ZB77</accession>
<dbReference type="PANTHER" id="PTHR31639">
    <property type="entry name" value="F-BOX PROTEIN-LIKE"/>
    <property type="match status" value="1"/>
</dbReference>
<evidence type="ECO:0000313" key="2">
    <source>
        <dbReference type="EMBL" id="KAG5609898.1"/>
    </source>
</evidence>
<proteinExistence type="predicted"/>
<dbReference type="AlphaFoldDB" id="A0A9J5ZB77"/>
<feature type="region of interest" description="Disordered" evidence="1">
    <location>
        <begin position="1"/>
        <end position="20"/>
    </location>
</feature>
<evidence type="ECO:0000256" key="1">
    <source>
        <dbReference type="SAM" id="MobiDB-lite"/>
    </source>
</evidence>
<dbReference type="EMBL" id="JACXVP010000004">
    <property type="protein sequence ID" value="KAG5609898.1"/>
    <property type="molecule type" value="Genomic_DNA"/>
</dbReference>
<dbReference type="PANTHER" id="PTHR31639:SF217">
    <property type="entry name" value="F-BOX DOMAIN-CONTAINING PROTEIN"/>
    <property type="match status" value="1"/>
</dbReference>
<keyword evidence="3" id="KW-1185">Reference proteome</keyword>
<reference evidence="2 3" key="1">
    <citation type="submission" date="2020-09" db="EMBL/GenBank/DDBJ databases">
        <title>De no assembly of potato wild relative species, Solanum commersonii.</title>
        <authorList>
            <person name="Cho K."/>
        </authorList>
    </citation>
    <scope>NUCLEOTIDE SEQUENCE [LARGE SCALE GENOMIC DNA]</scope>
    <source>
        <strain evidence="2">LZ3.2</strain>
        <tissue evidence="2">Leaf</tissue>
    </source>
</reference>
<organism evidence="2 3">
    <name type="scientific">Solanum commersonii</name>
    <name type="common">Commerson's wild potato</name>
    <name type="synonym">Commerson's nightshade</name>
    <dbReference type="NCBI Taxonomy" id="4109"/>
    <lineage>
        <taxon>Eukaryota</taxon>
        <taxon>Viridiplantae</taxon>
        <taxon>Streptophyta</taxon>
        <taxon>Embryophyta</taxon>
        <taxon>Tracheophyta</taxon>
        <taxon>Spermatophyta</taxon>
        <taxon>Magnoliopsida</taxon>
        <taxon>eudicotyledons</taxon>
        <taxon>Gunneridae</taxon>
        <taxon>Pentapetalae</taxon>
        <taxon>asterids</taxon>
        <taxon>lamiids</taxon>
        <taxon>Solanales</taxon>
        <taxon>Solanaceae</taxon>
        <taxon>Solanoideae</taxon>
        <taxon>Solaneae</taxon>
        <taxon>Solanum</taxon>
    </lineage>
</organism>
<dbReference type="OrthoDB" id="1300531at2759"/>
<evidence type="ECO:0000313" key="3">
    <source>
        <dbReference type="Proteomes" id="UP000824120"/>
    </source>
</evidence>
<feature type="compositionally biased region" description="Polar residues" evidence="1">
    <location>
        <begin position="1"/>
        <end position="17"/>
    </location>
</feature>
<comment type="caution">
    <text evidence="2">The sequence shown here is derived from an EMBL/GenBank/DDBJ whole genome shotgun (WGS) entry which is preliminary data.</text>
</comment>
<protein>
    <submittedName>
        <fullName evidence="2">Uncharacterized protein</fullName>
    </submittedName>
</protein>
<dbReference type="Gene3D" id="3.80.10.10">
    <property type="entry name" value="Ribonuclease Inhibitor"/>
    <property type="match status" value="1"/>
</dbReference>
<dbReference type="InterPro" id="IPR032675">
    <property type="entry name" value="LRR_dom_sf"/>
</dbReference>
<gene>
    <name evidence="2" type="ORF">H5410_021179</name>
</gene>
<dbReference type="Proteomes" id="UP000824120">
    <property type="component" value="Chromosome 4"/>
</dbReference>
<name>A0A9J5ZB77_SOLCO</name>